<dbReference type="EMBL" id="QWKH01000169">
    <property type="protein sequence ID" value="NBI35585.1"/>
    <property type="molecule type" value="Genomic_DNA"/>
</dbReference>
<reference evidence="2" key="1">
    <citation type="submission" date="2018-08" db="EMBL/GenBank/DDBJ databases">
        <title>Murine metabolic-syndrome-specific gut microbial biobank.</title>
        <authorList>
            <person name="Liu C."/>
        </authorList>
    </citation>
    <scope>NUCLEOTIDE SEQUENCE [LARGE SCALE GENOMIC DNA]</scope>
    <source>
        <strain evidence="2">Z82</strain>
    </source>
</reference>
<sequence>MLEWQAAHDGVMREFLGFIGSDADLVLKGGTALMLCYGLDRFSEDLDFDAVRRDVSTIDLVRRFCKQQGYELFVKKDTDTVQRCTVHYGGAKPLKIETSYRRSAISSREMDVVNGILTYKLPALALMKVGAYRDRERSRDLFDVTFIVNTYWDSLPDEVKDAYVYSLGAKGLEQFDAILDDIDELVDGDKLAGDFLSAYERVGLLAGSETVYERDRTPSPGSPVATLSDPRPEKPAPSTPAKAPTPASDAKAFGASARARGGATSAPGDRSKGASL</sequence>
<organism evidence="2">
    <name type="scientific">Muribaculaceae bacterium Z82</name>
    <dbReference type="NCBI Taxonomy" id="2304548"/>
    <lineage>
        <taxon>Bacteria</taxon>
        <taxon>Pseudomonadati</taxon>
        <taxon>Bacteroidota</taxon>
        <taxon>Bacteroidia</taxon>
        <taxon>Bacteroidales</taxon>
        <taxon>Muribaculaceae</taxon>
    </lineage>
</organism>
<evidence type="ECO:0000256" key="1">
    <source>
        <dbReference type="SAM" id="MobiDB-lite"/>
    </source>
</evidence>
<dbReference type="AlphaFoldDB" id="A0A7C9N9X6"/>
<dbReference type="InterPro" id="IPR014942">
    <property type="entry name" value="AbiEii"/>
</dbReference>
<protein>
    <submittedName>
        <fullName evidence="2">Nucleotidyl transferase AbiEii/AbiGii toxin family protein</fullName>
    </submittedName>
</protein>
<keyword evidence="2" id="KW-0808">Transferase</keyword>
<accession>A0A7C9N9X6</accession>
<comment type="caution">
    <text evidence="2">The sequence shown here is derived from an EMBL/GenBank/DDBJ whole genome shotgun (WGS) entry which is preliminary data.</text>
</comment>
<feature type="region of interest" description="Disordered" evidence="1">
    <location>
        <begin position="210"/>
        <end position="276"/>
    </location>
</feature>
<dbReference type="Pfam" id="PF08843">
    <property type="entry name" value="AbiEii"/>
    <property type="match status" value="1"/>
</dbReference>
<name>A0A7C9N9X6_9BACT</name>
<gene>
    <name evidence="2" type="ORF">D1639_11215</name>
</gene>
<evidence type="ECO:0000313" key="2">
    <source>
        <dbReference type="EMBL" id="NBI35585.1"/>
    </source>
</evidence>
<proteinExistence type="predicted"/>
<dbReference type="Gene3D" id="3.10.450.620">
    <property type="entry name" value="JHP933, nucleotidyltransferase-like core domain"/>
    <property type="match status" value="1"/>
</dbReference>
<feature type="compositionally biased region" description="Low complexity" evidence="1">
    <location>
        <begin position="239"/>
        <end position="266"/>
    </location>
</feature>
<dbReference type="GO" id="GO:0016740">
    <property type="term" value="F:transferase activity"/>
    <property type="evidence" value="ECO:0007669"/>
    <property type="project" value="UniProtKB-KW"/>
</dbReference>